<organism evidence="1 2">
    <name type="scientific">Ruminococcus albus (strain ATCC 27210 / DSM 20455 / JCM 14654 / NCDO 2250 / 7)</name>
    <dbReference type="NCBI Taxonomy" id="697329"/>
    <lineage>
        <taxon>Bacteria</taxon>
        <taxon>Bacillati</taxon>
        <taxon>Bacillota</taxon>
        <taxon>Clostridia</taxon>
        <taxon>Eubacteriales</taxon>
        <taxon>Oscillospiraceae</taxon>
        <taxon>Ruminococcus</taxon>
    </lineage>
</organism>
<keyword evidence="1" id="KW-0614">Plasmid</keyword>
<gene>
    <name evidence="1" type="ordered locus">Rumal_3310</name>
</gene>
<proteinExistence type="predicted"/>
<reference evidence="2" key="1">
    <citation type="journal article" date="2011" name="J. Bacteriol.">
        <title>Complete genome of the cellulolytic ruminal bacterium Ruminococcus albus 7.</title>
        <authorList>
            <person name="Suen G."/>
            <person name="Stevenson D.M."/>
            <person name="Bruce D.C."/>
            <person name="Chertkov O."/>
            <person name="Copeland A."/>
            <person name="Cheng J.F."/>
            <person name="Detter C."/>
            <person name="Detter J.C."/>
            <person name="Goodwin L.A."/>
            <person name="Han C.S."/>
            <person name="Hauser L.J."/>
            <person name="Ivanova N.N."/>
            <person name="Kyrpides N.C."/>
            <person name="Land M.L."/>
            <person name="Lapidus A."/>
            <person name="Lucas S."/>
            <person name="Ovchinnikova G."/>
            <person name="Pitluck S."/>
            <person name="Tapia R."/>
            <person name="Woyke T."/>
            <person name="Boyum J."/>
            <person name="Mead D."/>
            <person name="Weimer P.J."/>
        </authorList>
    </citation>
    <scope>NUCLEOTIDE SEQUENCE [LARGE SCALE GENOMIC DNA]</scope>
    <source>
        <strain evidence="2">ATCC 27210 / DSM 20455 / JCM 14654 / NCDO 2250 / 7</strain>
        <plasmid evidence="2">pRUMAL01</plasmid>
    </source>
</reference>
<dbReference type="Proteomes" id="UP000006919">
    <property type="component" value="Plasmid pRUMAL01"/>
</dbReference>
<dbReference type="HOGENOM" id="CLU_2048013_0_0_9"/>
<dbReference type="RefSeq" id="WP_013483323.1">
    <property type="nucleotide sequence ID" value="NC_014824.1"/>
</dbReference>
<name>E6UJC7_RUMA7</name>
<dbReference type="AlphaFoldDB" id="E6UJC7"/>
<evidence type="ECO:0000313" key="1">
    <source>
        <dbReference type="EMBL" id="ADU23773.1"/>
    </source>
</evidence>
<accession>E6UJC7</accession>
<geneLocation type="plasmid" evidence="1 2">
    <name>pRUMAL01</name>
</geneLocation>
<evidence type="ECO:0000313" key="2">
    <source>
        <dbReference type="Proteomes" id="UP000006919"/>
    </source>
</evidence>
<dbReference type="KEGG" id="ral:Rumal_3310"/>
<sequence length="120" mass="13710">MASMITGFWKTVTFYCKNHPEQPMELKQGAYSAYYGCSHEFDENNPCHNRLNLIDAEKALQKIMDNLTGANLMGDMPDLTNYKMSKNGVEYKVIKHDTFSDSISIMVDNQKIMMGQAKEL</sequence>
<protein>
    <submittedName>
        <fullName evidence="1">Uncharacterized protein</fullName>
    </submittedName>
</protein>
<dbReference type="EMBL" id="CP002404">
    <property type="protein sequence ID" value="ADU23773.1"/>
    <property type="molecule type" value="Genomic_DNA"/>
</dbReference>